<gene>
    <name evidence="1" type="ORF">BSK52_11095</name>
</gene>
<proteinExistence type="predicted"/>
<evidence type="ECO:0000313" key="2">
    <source>
        <dbReference type="Proteomes" id="UP000187439"/>
    </source>
</evidence>
<protein>
    <submittedName>
        <fullName evidence="1">Lysine-N-methylase</fullName>
    </submittedName>
</protein>
<dbReference type="EMBL" id="MPTC01000007">
    <property type="protein sequence ID" value="OMD41435.1"/>
    <property type="molecule type" value="Genomic_DNA"/>
</dbReference>
<dbReference type="AlphaFoldDB" id="A0A1R0Y278"/>
<comment type="caution">
    <text evidence="1">The sequence shown here is derived from an EMBL/GenBank/DDBJ whole genome shotgun (WGS) entry which is preliminary data.</text>
</comment>
<dbReference type="RefSeq" id="WP_076119078.1">
    <property type="nucleotide sequence ID" value="NZ_MPTC01000007.1"/>
</dbReference>
<keyword evidence="1" id="KW-0489">Methyltransferase</keyword>
<accession>A0A1R0Y278</accession>
<evidence type="ECO:0000313" key="1">
    <source>
        <dbReference type="EMBL" id="OMD41435.1"/>
    </source>
</evidence>
<name>A0A1R0Y278_9BACL</name>
<sequence length="414" mass="47691">MTEKKRIVLVPSYLEKFACIGSACEDTCCVGWRVDIDQKTYKKYKNVGNWEIKSHLSKHIKRNRSNPSEGNYAKIVMKSNNACPLLNEDKLCSIQKELGEDYLSNVCSTYPRVTNQVNEILEKSATLSCPEAARLALLNPEGIQFNEIEESIHSRNVISKKLNTNSKIAIQKMESYFWELRIFTIQVLQNRSYSLAHRVIILGMFYQKVQGYINDGNLSGIPQQIASYTILMEDGSFREGLSGISSSVAIQMQLLKELADVRVFHGIQSERYMECFGEVLHGIQYTKDSIVEEIAERYQKAYDEYYAPFMSEHEYILENYLVNYVYKNLFPRTSDENVFEAYILLVVHYSLIKLHLIGMAGHHKKAFGLDHIIKLTQSFAKTVEHNPLYLRDVIELLKKNSYTSMAYMAILINN</sequence>
<keyword evidence="1" id="KW-0808">Transferase</keyword>
<dbReference type="OrthoDB" id="86584at2"/>
<dbReference type="Proteomes" id="UP000187439">
    <property type="component" value="Unassembled WGS sequence"/>
</dbReference>
<dbReference type="NCBIfam" id="NF038110">
    <property type="entry name" value="Lys_methyl_FliB"/>
    <property type="match status" value="1"/>
</dbReference>
<dbReference type="GO" id="GO:0032259">
    <property type="term" value="P:methylation"/>
    <property type="evidence" value="ECO:0007669"/>
    <property type="project" value="UniProtKB-KW"/>
</dbReference>
<organism evidence="1 2">
    <name type="scientific">Paenibacillus odorifer</name>
    <dbReference type="NCBI Taxonomy" id="189426"/>
    <lineage>
        <taxon>Bacteria</taxon>
        <taxon>Bacillati</taxon>
        <taxon>Bacillota</taxon>
        <taxon>Bacilli</taxon>
        <taxon>Bacillales</taxon>
        <taxon>Paenibacillaceae</taxon>
        <taxon>Paenibacillus</taxon>
    </lineage>
</organism>
<dbReference type="GO" id="GO:0008168">
    <property type="term" value="F:methyltransferase activity"/>
    <property type="evidence" value="ECO:0007669"/>
    <property type="project" value="UniProtKB-KW"/>
</dbReference>
<reference evidence="1 2" key="1">
    <citation type="submission" date="2016-10" db="EMBL/GenBank/DDBJ databases">
        <title>Paenibacillus species isolates.</title>
        <authorList>
            <person name="Beno S.M."/>
        </authorList>
    </citation>
    <scope>NUCLEOTIDE SEQUENCE [LARGE SCALE GENOMIC DNA]</scope>
    <source>
        <strain evidence="1 2">FSL H7-0710</strain>
    </source>
</reference>